<dbReference type="PANTHER" id="PTHR10635:SF0">
    <property type="entry name" value="COATOMER SUBUNIT BETA"/>
    <property type="match status" value="1"/>
</dbReference>
<accession>A0ABQ5K9X6</accession>
<dbReference type="Proteomes" id="UP001057375">
    <property type="component" value="Unassembled WGS sequence"/>
</dbReference>
<reference evidence="3" key="1">
    <citation type="submission" date="2022-03" db="EMBL/GenBank/DDBJ databases">
        <title>Draft genome sequence of Aduncisulcus paluster, a free-living microaerophilic Fornicata.</title>
        <authorList>
            <person name="Yuyama I."/>
            <person name="Kume K."/>
            <person name="Tamura T."/>
            <person name="Inagaki Y."/>
            <person name="Hashimoto T."/>
        </authorList>
    </citation>
    <scope>NUCLEOTIDE SEQUENCE</scope>
    <source>
        <strain evidence="3">NY0171</strain>
    </source>
</reference>
<organism evidence="3 4">
    <name type="scientific">Aduncisulcus paluster</name>
    <dbReference type="NCBI Taxonomy" id="2918883"/>
    <lineage>
        <taxon>Eukaryota</taxon>
        <taxon>Metamonada</taxon>
        <taxon>Carpediemonas-like organisms</taxon>
        <taxon>Aduncisulcus</taxon>
    </lineage>
</organism>
<evidence type="ECO:0000313" key="4">
    <source>
        <dbReference type="Proteomes" id="UP001057375"/>
    </source>
</evidence>
<protein>
    <submittedName>
        <fullName evidence="3">Coatomer beta subunit (COPB1) like protein</fullName>
    </submittedName>
</protein>
<dbReference type="SUPFAM" id="SSF48371">
    <property type="entry name" value="ARM repeat"/>
    <property type="match status" value="1"/>
</dbReference>
<feature type="region of interest" description="Disordered" evidence="1">
    <location>
        <begin position="631"/>
        <end position="661"/>
    </location>
</feature>
<proteinExistence type="predicted"/>
<feature type="domain" description="Coatomer beta subunit C-terminal" evidence="2">
    <location>
        <begin position="735"/>
        <end position="834"/>
    </location>
</feature>
<gene>
    <name evidence="3" type="ORF">ADUPG1_000332</name>
</gene>
<dbReference type="EMBL" id="BQXS01000117">
    <property type="protein sequence ID" value="GKT27980.1"/>
    <property type="molecule type" value="Genomic_DNA"/>
</dbReference>
<dbReference type="InterPro" id="IPR016460">
    <property type="entry name" value="COPB1"/>
</dbReference>
<dbReference type="InterPro" id="IPR016024">
    <property type="entry name" value="ARM-type_fold"/>
</dbReference>
<comment type="caution">
    <text evidence="3">The sequence shown here is derived from an EMBL/GenBank/DDBJ whole genome shotgun (WGS) entry which is preliminary data.</text>
</comment>
<dbReference type="InterPro" id="IPR011710">
    <property type="entry name" value="Coatomer_bsu_C"/>
</dbReference>
<feature type="compositionally biased region" description="Acidic residues" evidence="1">
    <location>
        <begin position="636"/>
        <end position="648"/>
    </location>
</feature>
<evidence type="ECO:0000259" key="2">
    <source>
        <dbReference type="Pfam" id="PF07718"/>
    </source>
</evidence>
<evidence type="ECO:0000313" key="3">
    <source>
        <dbReference type="EMBL" id="GKT27980.1"/>
    </source>
</evidence>
<feature type="region of interest" description="Disordered" evidence="1">
    <location>
        <begin position="368"/>
        <end position="400"/>
    </location>
</feature>
<keyword evidence="4" id="KW-1185">Reference proteome</keyword>
<dbReference type="PANTHER" id="PTHR10635">
    <property type="entry name" value="COATOMER SUBUNIT BETA"/>
    <property type="match status" value="1"/>
</dbReference>
<dbReference type="Pfam" id="PF07718">
    <property type="entry name" value="Coatamer_beta_C"/>
    <property type="match status" value="1"/>
</dbReference>
<sequence>CESVYELLKTEEYGEVVQRAISFLLDCSPEHAKMAYETIFLTKGPTKAHAVLLSGLRLVCALFSMDLIQDRIPALEYLLNAASLILEGGDGVLLAEVAQSLLLIGSESHTAVSMALKCWTMLCKTATHESISLFCSQAIREILEQHPSCVNLGDIGNLISHYTNSVTSVIDSTILDNLYCGLNASLSGARVVDVVSTMGHVVETCDEQNASSAQPLEMFKSLCHTYPDTLTTIMQTLTPLIPRLLCGCSDVSHATALLVLEICRIEKGKHDRLVTRQQHTDEKIEESSSLLFSILNVLLTGLDQVTHVPTLRTILVSISVCVWCGIDPHKCTTSIVKRFIPLTLSEEKADNGAINLITQLLSRIERGYTGDSSPISPSDDAKTPLVEEEEEEAKDEKKATGIPHTSVMIGADGTYTDAVYTDSPLHSSHVQTLDVLLSSITSEDKESNSSGLASSIRMLCASVCNCLCTCVVGARERGTGSVDKTMNGTYTDAVYTDSPLHSSHVQTLDVLLSSITSEDKESNSSGLASSIRMLCASVCNCLCTCVVGARERGTGSVDKTMSVEEDQLASDVRTLVVLSLCQIISLLTTFSPFSPVTKLIKECVVCVCGGNDRWVLLKDCARAFVEDQAPDVDARSEEEEDEEDEERDSAEKATADEDEEDLSFLSFNTAPDSLLSFRLLGGGEKSTSTAAEKVTSEPISSVSSDASISLGTSVIASPSSFSFVSPLTIVKDEEDAHSMWDEGRVISLTGQSERIYAEASIHVRGFAVEIRVTLENRCGETLEDVSLELVCAGGKGRGADNNKPISLGPYGSASLVRVLRVGSFDAGPIVGFVSHLSSKRTVITHATSAIPLKATDFIEPIKTSATELEMIWSSCKWKAACSFEGLISTLAKRLGVHASASPTSIAFVKMLSSGLNMCVVNGQKTLREIGTGKLGLGCVNMVGKTVFGSYAIITVSLEVIERRIKANIKIWCHEQALASSIRKECNELLEE</sequence>
<evidence type="ECO:0000256" key="1">
    <source>
        <dbReference type="SAM" id="MobiDB-lite"/>
    </source>
</evidence>
<name>A0ABQ5K9X6_9EUKA</name>
<feature type="non-terminal residue" evidence="3">
    <location>
        <position position="1"/>
    </location>
</feature>